<feature type="compositionally biased region" description="Low complexity" evidence="5">
    <location>
        <begin position="764"/>
        <end position="778"/>
    </location>
</feature>
<evidence type="ECO:0000313" key="10">
    <source>
        <dbReference type="EMBL" id="KAK1629940.1"/>
    </source>
</evidence>
<keyword evidence="11" id="KW-1185">Reference proteome</keyword>
<evidence type="ECO:0000256" key="1">
    <source>
        <dbReference type="ARBA" id="ARBA00004613"/>
    </source>
</evidence>
<accession>A0AAD8VZM1</accession>
<feature type="domain" description="Expansin-like CBD" evidence="9">
    <location>
        <begin position="1375"/>
        <end position="1448"/>
    </location>
</feature>
<evidence type="ECO:0000256" key="7">
    <source>
        <dbReference type="SAM" id="SignalP"/>
    </source>
</evidence>
<evidence type="ECO:0000256" key="4">
    <source>
        <dbReference type="ARBA" id="ARBA00022729"/>
    </source>
</evidence>
<feature type="domain" description="Expansin-like EG45" evidence="8">
    <location>
        <begin position="60"/>
        <end position="168"/>
    </location>
</feature>
<dbReference type="Gene3D" id="2.60.40.760">
    <property type="entry name" value="Expansin, cellulose-binding-like domain"/>
    <property type="match status" value="1"/>
</dbReference>
<dbReference type="Pfam" id="PF01357">
    <property type="entry name" value="Expansin_C"/>
    <property type="match status" value="1"/>
</dbReference>
<evidence type="ECO:0000256" key="5">
    <source>
        <dbReference type="SAM" id="MobiDB-lite"/>
    </source>
</evidence>
<evidence type="ECO:0000313" key="11">
    <source>
        <dbReference type="Proteomes" id="UP001231189"/>
    </source>
</evidence>
<evidence type="ECO:0000256" key="3">
    <source>
        <dbReference type="ARBA" id="ARBA00022525"/>
    </source>
</evidence>
<feature type="compositionally biased region" description="Basic and acidic residues" evidence="5">
    <location>
        <begin position="706"/>
        <end position="719"/>
    </location>
</feature>
<dbReference type="InterPro" id="IPR005795">
    <property type="entry name" value="LolPI"/>
</dbReference>
<dbReference type="CDD" id="cd22275">
    <property type="entry name" value="DPBB_EXPB_N"/>
    <property type="match status" value="1"/>
</dbReference>
<dbReference type="InterPro" id="IPR007118">
    <property type="entry name" value="Expan_Lol_pI"/>
</dbReference>
<organism evidence="10 11">
    <name type="scientific">Lolium multiflorum</name>
    <name type="common">Italian ryegrass</name>
    <name type="synonym">Lolium perenne subsp. multiflorum</name>
    <dbReference type="NCBI Taxonomy" id="4521"/>
    <lineage>
        <taxon>Eukaryota</taxon>
        <taxon>Viridiplantae</taxon>
        <taxon>Streptophyta</taxon>
        <taxon>Embryophyta</taxon>
        <taxon>Tracheophyta</taxon>
        <taxon>Spermatophyta</taxon>
        <taxon>Magnoliopsida</taxon>
        <taxon>Liliopsida</taxon>
        <taxon>Poales</taxon>
        <taxon>Poaceae</taxon>
        <taxon>BOP clade</taxon>
        <taxon>Pooideae</taxon>
        <taxon>Poodae</taxon>
        <taxon>Poeae</taxon>
        <taxon>Poeae Chloroplast Group 2 (Poeae type)</taxon>
        <taxon>Loliodinae</taxon>
        <taxon>Loliinae</taxon>
        <taxon>Lolium</taxon>
    </lineage>
</organism>
<reference evidence="10" key="1">
    <citation type="submission" date="2023-07" db="EMBL/GenBank/DDBJ databases">
        <title>A chromosome-level genome assembly of Lolium multiflorum.</title>
        <authorList>
            <person name="Chen Y."/>
            <person name="Copetti D."/>
            <person name="Kolliker R."/>
            <person name="Studer B."/>
        </authorList>
    </citation>
    <scope>NUCLEOTIDE SEQUENCE</scope>
    <source>
        <strain evidence="10">02402/16</strain>
        <tissue evidence="10">Leaf</tissue>
    </source>
</reference>
<feature type="compositionally biased region" description="Low complexity" evidence="5">
    <location>
        <begin position="808"/>
        <end position="834"/>
    </location>
</feature>
<sequence length="1453" mass="155479">MASVTTNAVALVALLSMLVPSARSAVDYSISAARSYNSGWLPAKATWYGRPNGAGPDDNGGACGFKNVNQYPLSAMTSCGNEPLFQGGAGCGTCYQIRCTRANNPSCSGQTKTVVITDMNYYPVAKYHFDLSGTAFGALAMPGRNDQLRHAGIIDMQFRRVPCNFAGMKLGFYVLRGANPNYLPVLVQYANRPPPLLLAAAAATHLGCRAAATILLAMSSSGDSSTASAALPASAVPTAPPPFIPPQLAALLAASHNTSQMAASTSSRPLYLGSSQFASGFFPTPPPYAPTPIAPPQLPSAPPASLDNALAAPAAAPPASRDTVLAALDAMASPVVTTTAHPAVPAASLAADAPGAGPYQLTHLITVRLTQDNYLFWRAQIMPLLRSRHLEGFVDGSHPCPPRLVPAVTATGAQVSAENPAYRIWVAQDQAILSALQSSLTEGVAGLVVFAATSFDVWGTLADSFSAHSSARASALRQQLHECKKLDSSAHVYFNKIKTLADTLSAIGQPLRDTEFTDFVLHGLDQDYDNLVEAVRGRETMSPRDLYSRLLSTEQRVNARHAELHAADPHAHAAYRGAPGGGYRPPRPPTGTPAPPPMGGGGRPPSPSPPPRNDRRGRPNVDCQLCGIHGHYASRCHRRFKRDFLGIGNDGRGNEKQAAIAEQSSTGYPGAASHGGGGYTPSYPIDPAWYFDTGATDHMTNEAGRLHAQEPYRGRDQVRTADGSGTGRGARLELLHAPVPPASAPADRDVDRCMPHAAGTRPEGSSSASPGPVGSSPAWPTDPGPSSPSASPERLSPPASPARHSPLASPERSTPSASPSPSSPGSASPRSVPGSAPPPSTSTEPGSPPPAPSPASLAEARAAPPPAPAIHRPHTRSRSGIHRPKERTDGTVAWIAASVAHAQSDPTAEPRHYQAALGIPHWRAAMDLEIKALRDNGTWQLVSPRSGLNVIDSKWVFKVKRHADGSIERYKARLVAKGFKQRYGLDYEDTFSPVVKPTTIRLLLSLAVTRGWSLRQLDVQNAFLHGVLEEEVYMRQPPGFVDPDRPQHLCRLVKALYGLKQAPRAWYARLGSALRAHGFVPSTADTSLFILQRPEVTMYILVYVDDIILVSSSVAATNRLVLALSSDFAVKDLGKLHYFLGLEVTYPQDGLALSQQKYSQDLLRRAGMLECKTATTPMSSTEAISATDGILLSADGATDYRSLVGALQYLTITRPDISYAVNRVCQYLHAPREPHLTAVKRILRYVRSTATYGLHLRPAPSGVLSAFSDADWAGNPDDRRSTGGYAVFFGPNLIAWSARKQATVSRSSTEAEYKAVADATVELIWLRLREGVRLYICITVFVPVLYLLVLLYKVIGHAPDALSQFPPNHCLTNRDGTVVKMDLMRSRNGRPTGRWEPMYRSWGSVWRCDSRDALLGPLSLRVTSESGKTLVANNVIPNGWKGDTSYSSNIQFR</sequence>
<dbReference type="PRINTS" id="PR00829">
    <property type="entry name" value="LOLP1ALLERGN"/>
</dbReference>
<feature type="transmembrane region" description="Helical" evidence="6">
    <location>
        <begin position="1332"/>
        <end position="1352"/>
    </location>
</feature>
<feature type="region of interest" description="Disordered" evidence="5">
    <location>
        <begin position="564"/>
        <end position="619"/>
    </location>
</feature>
<evidence type="ECO:0000256" key="6">
    <source>
        <dbReference type="SAM" id="Phobius"/>
    </source>
</evidence>
<dbReference type="PRINTS" id="PR01225">
    <property type="entry name" value="EXPANSNFAMLY"/>
</dbReference>
<dbReference type="InterPro" id="IPR036749">
    <property type="entry name" value="Expansin_CBD_sf"/>
</dbReference>
<keyword evidence="6" id="KW-0472">Membrane</keyword>
<dbReference type="InterPro" id="IPR013103">
    <property type="entry name" value="RVT_2"/>
</dbReference>
<dbReference type="Pfam" id="PF14223">
    <property type="entry name" value="Retrotran_gag_2"/>
    <property type="match status" value="1"/>
</dbReference>
<protein>
    <submittedName>
        <fullName evidence="10">Uncharacterized protein</fullName>
    </submittedName>
</protein>
<dbReference type="InterPro" id="IPR043502">
    <property type="entry name" value="DNA/RNA_pol_sf"/>
</dbReference>
<dbReference type="InterPro" id="IPR029472">
    <property type="entry name" value="Copia-like_N"/>
</dbReference>
<dbReference type="PROSITE" id="PS50843">
    <property type="entry name" value="EXPANSIN_CBD"/>
    <property type="match status" value="1"/>
</dbReference>
<comment type="subcellular location">
    <subcellularLocation>
        <location evidence="1">Secreted</location>
    </subcellularLocation>
</comment>
<comment type="similarity">
    <text evidence="2">Belongs to the expansin family. Expansin B subfamily.</text>
</comment>
<feature type="region of interest" description="Disordered" evidence="5">
    <location>
        <begin position="706"/>
        <end position="886"/>
    </location>
</feature>
<feature type="compositionally biased region" description="Pro residues" evidence="5">
    <location>
        <begin position="585"/>
        <end position="611"/>
    </location>
</feature>
<dbReference type="SMART" id="SM00837">
    <property type="entry name" value="DPBB_1"/>
    <property type="match status" value="1"/>
</dbReference>
<dbReference type="SUPFAM" id="SSF56672">
    <property type="entry name" value="DNA/RNA polymerases"/>
    <property type="match status" value="1"/>
</dbReference>
<dbReference type="PROSITE" id="PS50842">
    <property type="entry name" value="EXPANSIN_EG45"/>
    <property type="match status" value="1"/>
</dbReference>
<dbReference type="EMBL" id="JAUUTY010000005">
    <property type="protein sequence ID" value="KAK1629940.1"/>
    <property type="molecule type" value="Genomic_DNA"/>
</dbReference>
<dbReference type="Pfam" id="PF03330">
    <property type="entry name" value="DPBB_1"/>
    <property type="match status" value="1"/>
</dbReference>
<dbReference type="CDD" id="cd09272">
    <property type="entry name" value="RNase_HI_RT_Ty1"/>
    <property type="match status" value="1"/>
</dbReference>
<dbReference type="SUPFAM" id="SSF50685">
    <property type="entry name" value="Barwin-like endoglucanases"/>
    <property type="match status" value="1"/>
</dbReference>
<dbReference type="InterPro" id="IPR036908">
    <property type="entry name" value="RlpA-like_sf"/>
</dbReference>
<keyword evidence="6" id="KW-1133">Transmembrane helix</keyword>
<dbReference type="GO" id="GO:0005576">
    <property type="term" value="C:extracellular region"/>
    <property type="evidence" value="ECO:0007669"/>
    <property type="project" value="UniProtKB-SubCell"/>
</dbReference>
<dbReference type="SUPFAM" id="SSF49590">
    <property type="entry name" value="PHL pollen allergen"/>
    <property type="match status" value="1"/>
</dbReference>
<dbReference type="PANTHER" id="PTHR31692">
    <property type="entry name" value="EXPANSIN-B3"/>
    <property type="match status" value="1"/>
</dbReference>
<proteinExistence type="inferred from homology"/>
<feature type="compositionally biased region" description="Basic residues" evidence="5">
    <location>
        <begin position="871"/>
        <end position="885"/>
    </location>
</feature>
<gene>
    <name evidence="10" type="ORF">QYE76_004255</name>
</gene>
<dbReference type="Gene3D" id="2.40.40.10">
    <property type="entry name" value="RlpA-like domain"/>
    <property type="match status" value="1"/>
</dbReference>
<dbReference type="InterPro" id="IPR007112">
    <property type="entry name" value="Expansin/allergen_DPBB_dom"/>
</dbReference>
<keyword evidence="4 7" id="KW-0732">Signal</keyword>
<dbReference type="PANTHER" id="PTHR31692:SF19">
    <property type="entry name" value="EXPANSIN-B2"/>
    <property type="match status" value="1"/>
</dbReference>
<dbReference type="InterPro" id="IPR007117">
    <property type="entry name" value="Expansin_CBD"/>
</dbReference>
<dbReference type="InterPro" id="IPR009009">
    <property type="entry name" value="RlpA-like_DPBB"/>
</dbReference>
<feature type="signal peptide" evidence="7">
    <location>
        <begin position="1"/>
        <end position="24"/>
    </location>
</feature>
<evidence type="ECO:0000256" key="2">
    <source>
        <dbReference type="ARBA" id="ARBA00005650"/>
    </source>
</evidence>
<dbReference type="Pfam" id="PF07727">
    <property type="entry name" value="RVT_2"/>
    <property type="match status" value="1"/>
</dbReference>
<feature type="compositionally biased region" description="Pro residues" evidence="5">
    <location>
        <begin position="835"/>
        <end position="853"/>
    </location>
</feature>
<evidence type="ECO:0000259" key="9">
    <source>
        <dbReference type="PROSITE" id="PS50843"/>
    </source>
</evidence>
<dbReference type="Pfam" id="PF14244">
    <property type="entry name" value="Retrotran_gag_3"/>
    <property type="match status" value="1"/>
</dbReference>
<evidence type="ECO:0000259" key="8">
    <source>
        <dbReference type="PROSITE" id="PS50842"/>
    </source>
</evidence>
<name>A0AAD8VZM1_LOLMU</name>
<feature type="region of interest" description="Disordered" evidence="5">
    <location>
        <begin position="648"/>
        <end position="674"/>
    </location>
</feature>
<keyword evidence="3" id="KW-0964">Secreted</keyword>
<dbReference type="Proteomes" id="UP001231189">
    <property type="component" value="Unassembled WGS sequence"/>
</dbReference>
<feature type="chain" id="PRO_5042288160" evidence="7">
    <location>
        <begin position="25"/>
        <end position="1453"/>
    </location>
</feature>
<keyword evidence="6" id="KW-0812">Transmembrane</keyword>
<comment type="caution">
    <text evidence="10">The sequence shown here is derived from an EMBL/GenBank/DDBJ whole genome shotgun (WGS) entry which is preliminary data.</text>
</comment>